<dbReference type="InterPro" id="IPR004114">
    <property type="entry name" value="THUMP_dom"/>
</dbReference>
<dbReference type="InterPro" id="IPR029063">
    <property type="entry name" value="SAM-dependent_MTases_sf"/>
</dbReference>
<accession>A0A0W8E2G3</accession>
<dbReference type="Gene3D" id="3.40.50.150">
    <property type="entry name" value="Vaccinia Virus protein VP39"/>
    <property type="match status" value="1"/>
</dbReference>
<protein>
    <submittedName>
        <fullName evidence="4">Putative n6-adenine-specific dna methylase</fullName>
    </submittedName>
</protein>
<evidence type="ECO:0000256" key="2">
    <source>
        <dbReference type="ARBA" id="ARBA00022679"/>
    </source>
</evidence>
<proteinExistence type="predicted"/>
<dbReference type="PROSITE" id="PS51165">
    <property type="entry name" value="THUMP"/>
    <property type="match status" value="1"/>
</dbReference>
<dbReference type="AlphaFoldDB" id="A0A0W8E2G3"/>
<dbReference type="InterPro" id="IPR002052">
    <property type="entry name" value="DNA_methylase_N6_adenine_CS"/>
</dbReference>
<dbReference type="Gene3D" id="3.30.2130.30">
    <property type="match status" value="1"/>
</dbReference>
<keyword evidence="2" id="KW-0808">Transferase</keyword>
<dbReference type="Pfam" id="PF01170">
    <property type="entry name" value="UPF0020"/>
    <property type="match status" value="1"/>
</dbReference>
<dbReference type="SUPFAM" id="SSF53335">
    <property type="entry name" value="S-adenosyl-L-methionine-dependent methyltransferases"/>
    <property type="match status" value="1"/>
</dbReference>
<comment type="caution">
    <text evidence="4">The sequence shown here is derived from an EMBL/GenBank/DDBJ whole genome shotgun (WGS) entry which is preliminary data.</text>
</comment>
<evidence type="ECO:0000256" key="1">
    <source>
        <dbReference type="ARBA" id="ARBA00022603"/>
    </source>
</evidence>
<evidence type="ECO:0000313" key="4">
    <source>
        <dbReference type="EMBL" id="KUG02863.1"/>
    </source>
</evidence>
<dbReference type="InterPro" id="IPR054170">
    <property type="entry name" value="RlmL_1st"/>
</dbReference>
<dbReference type="GO" id="GO:0008990">
    <property type="term" value="F:rRNA (guanine-N2-)-methyltransferase activity"/>
    <property type="evidence" value="ECO:0007669"/>
    <property type="project" value="TreeGrafter"/>
</dbReference>
<dbReference type="GO" id="GO:0003723">
    <property type="term" value="F:RNA binding"/>
    <property type="evidence" value="ECO:0007669"/>
    <property type="project" value="InterPro"/>
</dbReference>
<gene>
    <name evidence="4" type="ORF">ASZ90_019756</name>
</gene>
<keyword evidence="1 4" id="KW-0489">Methyltransferase</keyword>
<dbReference type="PROSITE" id="PS00092">
    <property type="entry name" value="N6_MTASE"/>
    <property type="match status" value="1"/>
</dbReference>
<dbReference type="InterPro" id="IPR000241">
    <property type="entry name" value="RlmKL-like_Mtase"/>
</dbReference>
<feature type="domain" description="THUMP" evidence="3">
    <location>
        <begin position="45"/>
        <end position="155"/>
    </location>
</feature>
<dbReference type="PANTHER" id="PTHR47313">
    <property type="entry name" value="RIBOSOMAL RNA LARGE SUBUNIT METHYLTRANSFERASE K/L"/>
    <property type="match status" value="1"/>
</dbReference>
<dbReference type="PROSITE" id="PS01261">
    <property type="entry name" value="UPF0020"/>
    <property type="match status" value="1"/>
</dbReference>
<name>A0A0W8E2G3_9ZZZZ</name>
<dbReference type="InterPro" id="IPR053943">
    <property type="entry name" value="RlmKL-like_Mtase_CS"/>
</dbReference>
<dbReference type="GO" id="GO:0070043">
    <property type="term" value="F:rRNA (guanine-N7-)-methyltransferase activity"/>
    <property type="evidence" value="ECO:0007669"/>
    <property type="project" value="TreeGrafter"/>
</dbReference>
<organism evidence="4">
    <name type="scientific">hydrocarbon metagenome</name>
    <dbReference type="NCBI Taxonomy" id="938273"/>
    <lineage>
        <taxon>unclassified sequences</taxon>
        <taxon>metagenomes</taxon>
        <taxon>ecological metagenomes</taxon>
    </lineage>
</organism>
<dbReference type="PANTHER" id="PTHR47313:SF1">
    <property type="entry name" value="RIBOSOMAL RNA LARGE SUBUNIT METHYLTRANSFERASE K_L"/>
    <property type="match status" value="1"/>
</dbReference>
<dbReference type="CDD" id="cd11715">
    <property type="entry name" value="THUMP_AdoMetMT"/>
    <property type="match status" value="1"/>
</dbReference>
<reference evidence="4" key="1">
    <citation type="journal article" date="2015" name="Proc. Natl. Acad. Sci. U.S.A.">
        <title>Networks of energetic and metabolic interactions define dynamics in microbial communities.</title>
        <authorList>
            <person name="Embree M."/>
            <person name="Liu J.K."/>
            <person name="Al-Bassam M.M."/>
            <person name="Zengler K."/>
        </authorList>
    </citation>
    <scope>NUCLEOTIDE SEQUENCE</scope>
</reference>
<dbReference type="Pfam" id="PF02926">
    <property type="entry name" value="THUMP"/>
    <property type="match status" value="1"/>
</dbReference>
<sequence>MRKVELIATAAFGLEAIVAHELRQLGYEELKVENGKVTFTADISAIPRCNLWLRTADRLLLKIGEFDTRSFNDLFEKTKALPWNDWIPGDAQFPVEGKSIKSQLFSVPDCQAIVKKAIVENMKEKYKINWFKETGPRYRVEVALLSDTATLTIDTSGAGLHKRGYRKMSREAPLKETLAAALISISRWKPDRALIDPFCGTGTIPIEAALIGRNIAPGLSRSFVSENWPQVPGHIWDRYRDEARDLILHDQPLGIRGIDIDGAAVKLANYHAKEAGLTNLISFQQGDARDLNSRYKYGYLISNPPYGERMSEKEEVENLYRDMSEIFERLDTWSFYILTSHPALERLINRKSSKRRKVYNGRIQCTYYQFFGPRPDNLQGPFARTE</sequence>
<evidence type="ECO:0000259" key="3">
    <source>
        <dbReference type="PROSITE" id="PS51165"/>
    </source>
</evidence>
<dbReference type="SMART" id="SM00981">
    <property type="entry name" value="THUMP"/>
    <property type="match status" value="1"/>
</dbReference>
<dbReference type="Pfam" id="PF22020">
    <property type="entry name" value="RlmL_1st"/>
    <property type="match status" value="1"/>
</dbReference>
<dbReference type="EMBL" id="LNQE01001905">
    <property type="protein sequence ID" value="KUG02863.1"/>
    <property type="molecule type" value="Genomic_DNA"/>
</dbReference>